<proteinExistence type="predicted"/>
<sequence>MPSYDFALILSRPFYEEELDPLFDRTRGDVTVSIVTEPQHADRPGNASCSWSARTLAAAIMDVVAHVEESAPGARVLRVEADPLLTMRDIADRTGRSIDSVRLSITGARGSARGLGRSPDERFPAAEMATGGHRLWRWSKVAAWYGVEDPVLREARPTARAINGWLALRDVVPDIAPAADDVTTALSAVVHVA</sequence>
<dbReference type="Proteomes" id="UP000242367">
    <property type="component" value="Unassembled WGS sequence"/>
</dbReference>
<organism evidence="1 2">
    <name type="scientific">Actinomadura rubteroloni</name>
    <dbReference type="NCBI Taxonomy" id="1926885"/>
    <lineage>
        <taxon>Bacteria</taxon>
        <taxon>Bacillati</taxon>
        <taxon>Actinomycetota</taxon>
        <taxon>Actinomycetes</taxon>
        <taxon>Streptosporangiales</taxon>
        <taxon>Thermomonosporaceae</taxon>
        <taxon>Actinomadura</taxon>
    </lineage>
</organism>
<evidence type="ECO:0008006" key="3">
    <source>
        <dbReference type="Google" id="ProtNLM"/>
    </source>
</evidence>
<dbReference type="EMBL" id="MTBP01000002">
    <property type="protein sequence ID" value="POM25365.1"/>
    <property type="molecule type" value="Genomic_DNA"/>
</dbReference>
<name>A0A2P4UJX8_9ACTN</name>
<evidence type="ECO:0000313" key="1">
    <source>
        <dbReference type="EMBL" id="POM25365.1"/>
    </source>
</evidence>
<evidence type="ECO:0000313" key="2">
    <source>
        <dbReference type="Proteomes" id="UP000242367"/>
    </source>
</evidence>
<protein>
    <recommendedName>
        <fullName evidence="3">DNA-binding protein</fullName>
    </recommendedName>
</protein>
<comment type="caution">
    <text evidence="1">The sequence shown here is derived from an EMBL/GenBank/DDBJ whole genome shotgun (WGS) entry which is preliminary data.</text>
</comment>
<accession>A0A2P4UJX8</accession>
<dbReference type="RefSeq" id="WP_103564367.1">
    <property type="nucleotide sequence ID" value="NZ_MTBP01000002.1"/>
</dbReference>
<keyword evidence="2" id="KW-1185">Reference proteome</keyword>
<gene>
    <name evidence="1" type="ORF">BTM25_40090</name>
</gene>
<reference evidence="1 2" key="1">
    <citation type="journal article" date="2017" name="Chemistry">
        <title>Isolation, Biosynthesis and Chemical Modifications of Rubterolones A-F: Rare Tropolone Alkaloids from Actinomadura sp. 5-2.</title>
        <authorList>
            <person name="Guo H."/>
            <person name="Benndorf R."/>
            <person name="Leichnitz D."/>
            <person name="Klassen J.L."/>
            <person name="Vollmers J."/>
            <person name="Gorls H."/>
            <person name="Steinacker M."/>
            <person name="Weigel C."/>
            <person name="Dahse H.M."/>
            <person name="Kaster A.K."/>
            <person name="de Beer Z.W."/>
            <person name="Poulsen M."/>
            <person name="Beemelmanns C."/>
        </authorList>
    </citation>
    <scope>NUCLEOTIDE SEQUENCE [LARGE SCALE GENOMIC DNA]</scope>
    <source>
        <strain evidence="1 2">5-2</strain>
    </source>
</reference>
<dbReference type="AlphaFoldDB" id="A0A2P4UJX8"/>